<dbReference type="Gene3D" id="1.20.120.1200">
    <property type="entry name" value="NADH-ubiquinone/plastoquinone oxidoreductase chain 6, subunit NuoJ"/>
    <property type="match status" value="1"/>
</dbReference>
<keyword evidence="1" id="KW-1133">Transmembrane helix</keyword>
<dbReference type="Pfam" id="PF00499">
    <property type="entry name" value="Oxidored_q3"/>
    <property type="match status" value="1"/>
</dbReference>
<dbReference type="GO" id="GO:0031966">
    <property type="term" value="C:mitochondrial membrane"/>
    <property type="evidence" value="ECO:0007669"/>
    <property type="project" value="UniProtKB-SubCell"/>
</dbReference>
<dbReference type="AlphaFoldDB" id="I7ICR0"/>
<dbReference type="InterPro" id="IPR001457">
    <property type="entry name" value="NADH_UbQ/plastoQ_OxRdtase_su6"/>
</dbReference>
<reference evidence="2" key="1">
    <citation type="journal article" date="2011" name="Science">
        <title>Chemical engineering by plant symbionts: A 12 genome comparison reveals dynamic alkaloid loci.</title>
        <authorList>
            <person name="Schardl C.L."/>
            <person name="Hesse U."/>
            <person name="Young C.A."/>
            <person name="Jaromczyk J.W."/>
            <person name="Farman M.L."/>
            <person name="Tudzynski P."/>
            <person name="Amyotte S.G."/>
            <person name="An Z."/>
            <person name="Andreeva K."/>
            <person name="Arnaoudova E.G."/>
            <person name="Bullock C.T."/>
            <person name="Calie P."/>
            <person name="Charlton N."/>
            <person name="Fleetwood D.J."/>
            <person name="Florea S."/>
            <person name="Guldener U."/>
            <person name="Harris D.R."/>
            <person name="Haws D.C."/>
            <person name="Jaromczyk J."/>
            <person name="Johnson R.D."/>
            <person name="Khan A.K."/>
            <person name="Liu J."/>
            <person name="Liu M."/>
            <person name="Mace W."/>
            <person name="Machado C."/>
            <person name="Moore N."/>
            <person name="Nagabhyru P."/>
            <person name="Oeser B."/>
            <person name="Pan J."/>
            <person name="Panaccione D.G."/>
            <person name="Schmid J."/>
            <person name="Schweri K.K."/>
            <person name="Scott B."/>
            <person name="Sugawara K."/>
            <person name="Takach J."/>
            <person name="Voisey C.R."/>
            <person name="Webb J.S."/>
            <person name="Wilson E.V."/>
            <person name="Wiseman J."/>
            <person name="Zeng Z."/>
            <person name="Cox M."/>
            <person name="Dinkins R.D."/>
            <person name="Glenn A.E."/>
            <person name="Gordon A."/>
            <person name="Hollin W."/>
            <person name="Leistner E."/>
            <person name="Leuchtmann A."/>
            <person name="Li C."/>
            <person name="Liu J."/>
            <person name="O'Sullivan D."/>
            <person name="Steiner U."/>
            <person name="Tanaka E."/>
            <person name="Yoshida R."/>
        </authorList>
    </citation>
    <scope>NUCLEOTIDE SEQUENCE</scope>
</reference>
<comment type="function">
    <text evidence="1">Core subunit of the mitochondrial membrane respiratory chain NADH dehydrogenase (Complex I) which catalyzes electron transfer from NADH through the respiratory chain, using ubiquinone as an electron acceptor. Essential for the catalytic activity and assembly of complex I.</text>
</comment>
<keyword evidence="1 2" id="KW-0830">Ubiquinone</keyword>
<dbReference type="PANTHER" id="PTHR33269:SF17">
    <property type="entry name" value="NADH-UBIQUINONE OXIDOREDUCTASE CHAIN 6"/>
    <property type="match status" value="1"/>
</dbReference>
<feature type="transmembrane region" description="Helical" evidence="1">
    <location>
        <begin position="190"/>
        <end position="213"/>
    </location>
</feature>
<comment type="catalytic activity">
    <reaction evidence="1">
        <text>a ubiquinone + NADH + 5 H(+)(in) = a ubiquinol + NAD(+) + 4 H(+)(out)</text>
        <dbReference type="Rhea" id="RHEA:29091"/>
        <dbReference type="Rhea" id="RHEA-COMP:9565"/>
        <dbReference type="Rhea" id="RHEA-COMP:9566"/>
        <dbReference type="ChEBI" id="CHEBI:15378"/>
        <dbReference type="ChEBI" id="CHEBI:16389"/>
        <dbReference type="ChEBI" id="CHEBI:17976"/>
        <dbReference type="ChEBI" id="CHEBI:57540"/>
        <dbReference type="ChEBI" id="CHEBI:57945"/>
        <dbReference type="EC" id="7.1.1.2"/>
    </reaction>
</comment>
<evidence type="ECO:0000313" key="2">
    <source>
        <dbReference type="EMBL" id="CCE35449.1"/>
    </source>
</evidence>
<feature type="transmembrane region" description="Helical" evidence="1">
    <location>
        <begin position="46"/>
        <end position="65"/>
    </location>
</feature>
<dbReference type="InterPro" id="IPR042106">
    <property type="entry name" value="Nuo/plastoQ_OxRdtase_6_NuoJ"/>
</dbReference>
<keyword evidence="1" id="KW-0472">Membrane</keyword>
<keyword evidence="1 2" id="KW-0496">Mitochondrion</keyword>
<comment type="similarity">
    <text evidence="1">Belongs to the complex I subunit 6 family.</text>
</comment>
<feature type="transmembrane region" description="Helical" evidence="1">
    <location>
        <begin position="20"/>
        <end position="41"/>
    </location>
</feature>
<keyword evidence="1" id="KW-0520">NAD</keyword>
<dbReference type="PANTHER" id="PTHR33269">
    <property type="entry name" value="NADH-UBIQUINONE OXIDOREDUCTASE CHAIN 6"/>
    <property type="match status" value="1"/>
</dbReference>
<keyword evidence="1" id="KW-0679">Respiratory chain</keyword>
<dbReference type="EMBL" id="FO082257">
    <property type="protein sequence ID" value="CCE35449.1"/>
    <property type="molecule type" value="Genomic_DNA"/>
</dbReference>
<geneLocation type="mitochondrion" evidence="2"/>
<feature type="transmembrane region" description="Helical" evidence="1">
    <location>
        <begin position="108"/>
        <end position="127"/>
    </location>
</feature>
<protein>
    <recommendedName>
        <fullName evidence="1">NADH-ubiquinone oxidoreductase chain 6</fullName>
        <ecNumber evidence="1">7.1.1.2</ecNumber>
    </recommendedName>
</protein>
<sequence>MQQSNLSSLFLISESTTNGYSVECLDVLSVIAIIFAMGVILNKNPIASILSLIGLFGTISVYLILSGLTFIGFAYLIVYIGAVSILFLFILMLINIRTSEFESNNTNSLPLALLISILFNYILIKIIPSRLNAGLSFFGARSNGSTIAATIGENTVGPEGSLYVSSNYWDGNLIESSHISTLGGIIYTSYSLWLLLVSLILLVVMIGAILITIKKEC</sequence>
<accession>I7ICR0</accession>
<keyword evidence="1" id="KW-0813">Transport</keyword>
<organism evidence="2">
    <name type="scientific">Claviceps purpurea</name>
    <name type="common">Ergot fungus</name>
    <name type="synonym">Sphacelia segetum</name>
    <dbReference type="NCBI Taxonomy" id="5111"/>
    <lineage>
        <taxon>Eukaryota</taxon>
        <taxon>Fungi</taxon>
        <taxon>Dikarya</taxon>
        <taxon>Ascomycota</taxon>
        <taxon>Pezizomycotina</taxon>
        <taxon>Sordariomycetes</taxon>
        <taxon>Hypocreomycetidae</taxon>
        <taxon>Hypocreales</taxon>
        <taxon>Clavicipitaceae</taxon>
        <taxon>Claviceps</taxon>
    </lineage>
</organism>
<dbReference type="GO" id="GO:0008137">
    <property type="term" value="F:NADH dehydrogenase (ubiquinone) activity"/>
    <property type="evidence" value="ECO:0007669"/>
    <property type="project" value="UniProtKB-UniRule"/>
</dbReference>
<reference evidence="2" key="2">
    <citation type="submission" date="2011-10" db="EMBL/GenBank/DDBJ databases">
        <authorList>
            <person name="MIPS"/>
        </authorList>
    </citation>
    <scope>NUCLEOTIDE SEQUENCE</scope>
</reference>
<evidence type="ECO:0000256" key="1">
    <source>
        <dbReference type="RuleBase" id="RU004430"/>
    </source>
</evidence>
<dbReference type="EC" id="7.1.1.2" evidence="1"/>
<keyword evidence="1" id="KW-1278">Translocase</keyword>
<comment type="subcellular location">
    <subcellularLocation>
        <location evidence="1">Mitochondrion membrane</location>
        <topology evidence="1">Multi-pass membrane protein</topology>
    </subcellularLocation>
</comment>
<keyword evidence="1" id="KW-0812">Transmembrane</keyword>
<keyword evidence="1" id="KW-0249">Electron transport</keyword>
<gene>
    <name evidence="2" type="ORF">cpurp_mito_NAD6</name>
</gene>
<name>I7ICR0_CLAPU</name>
<proteinExistence type="inferred from homology"/>
<feature type="transmembrane region" description="Helical" evidence="1">
    <location>
        <begin position="71"/>
        <end position="96"/>
    </location>
</feature>